<evidence type="ECO:0000256" key="4">
    <source>
        <dbReference type="SAM" id="SignalP"/>
    </source>
</evidence>
<evidence type="ECO:0000313" key="7">
    <source>
        <dbReference type="EMBL" id="CAD7630580.1"/>
    </source>
</evidence>
<dbReference type="GO" id="GO:0050808">
    <property type="term" value="P:synapse organization"/>
    <property type="evidence" value="ECO:0007669"/>
    <property type="project" value="TreeGrafter"/>
</dbReference>
<dbReference type="SUPFAM" id="SSF49265">
    <property type="entry name" value="Fibronectin type III"/>
    <property type="match status" value="1"/>
</dbReference>
<keyword evidence="1" id="KW-0677">Repeat</keyword>
<dbReference type="PANTHER" id="PTHR45080:SF33">
    <property type="entry name" value="IG-LIKE DOMAIN-CONTAINING PROTEIN"/>
    <property type="match status" value="1"/>
</dbReference>
<evidence type="ECO:0000259" key="5">
    <source>
        <dbReference type="PROSITE" id="PS50835"/>
    </source>
</evidence>
<proteinExistence type="predicted"/>
<feature type="domain" description="Ig-like" evidence="5">
    <location>
        <begin position="37"/>
        <end position="126"/>
    </location>
</feature>
<keyword evidence="3" id="KW-0472">Membrane</keyword>
<dbReference type="CDD" id="cd00096">
    <property type="entry name" value="Ig"/>
    <property type="match status" value="1"/>
</dbReference>
<dbReference type="GO" id="GO:0008046">
    <property type="term" value="F:axon guidance receptor activity"/>
    <property type="evidence" value="ECO:0007669"/>
    <property type="project" value="TreeGrafter"/>
</dbReference>
<evidence type="ECO:0008006" key="9">
    <source>
        <dbReference type="Google" id="ProtNLM"/>
    </source>
</evidence>
<protein>
    <recommendedName>
        <fullName evidence="9">Neural cell adhesion molecule l1</fullName>
    </recommendedName>
</protein>
<dbReference type="EMBL" id="CAJPIZ010008290">
    <property type="protein sequence ID" value="CAG2111010.1"/>
    <property type="molecule type" value="Genomic_DNA"/>
</dbReference>
<dbReference type="SUPFAM" id="SSF48726">
    <property type="entry name" value="Immunoglobulin"/>
    <property type="match status" value="3"/>
</dbReference>
<keyword evidence="3" id="KW-0812">Transmembrane</keyword>
<dbReference type="PROSITE" id="PS50853">
    <property type="entry name" value="FN3"/>
    <property type="match status" value="1"/>
</dbReference>
<reference evidence="7" key="1">
    <citation type="submission" date="2020-11" db="EMBL/GenBank/DDBJ databases">
        <authorList>
            <person name="Tran Van P."/>
        </authorList>
    </citation>
    <scope>NUCLEOTIDE SEQUENCE</scope>
</reference>
<evidence type="ECO:0000259" key="6">
    <source>
        <dbReference type="PROSITE" id="PS50853"/>
    </source>
</evidence>
<feature type="domain" description="Fibronectin type-III" evidence="6">
    <location>
        <begin position="326"/>
        <end position="431"/>
    </location>
</feature>
<feature type="domain" description="Ig-like" evidence="5">
    <location>
        <begin position="236"/>
        <end position="324"/>
    </location>
</feature>
<evidence type="ECO:0000256" key="2">
    <source>
        <dbReference type="ARBA" id="ARBA00023319"/>
    </source>
</evidence>
<keyword evidence="3" id="KW-1133">Transmembrane helix</keyword>
<dbReference type="EMBL" id="OC862865">
    <property type="protein sequence ID" value="CAD7630580.1"/>
    <property type="molecule type" value="Genomic_DNA"/>
</dbReference>
<name>A0A7R9Q383_9ACAR</name>
<keyword evidence="2" id="KW-0393">Immunoglobulin domain</keyword>
<feature type="transmembrane region" description="Helical" evidence="3">
    <location>
        <begin position="423"/>
        <end position="450"/>
    </location>
</feature>
<dbReference type="SMART" id="SM00408">
    <property type="entry name" value="IGc2"/>
    <property type="match status" value="3"/>
</dbReference>
<evidence type="ECO:0000313" key="8">
    <source>
        <dbReference type="Proteomes" id="UP000759131"/>
    </source>
</evidence>
<dbReference type="AlphaFoldDB" id="A0A7R9Q383"/>
<feature type="signal peptide" evidence="4">
    <location>
        <begin position="1"/>
        <end position="26"/>
    </location>
</feature>
<keyword evidence="8" id="KW-1185">Reference proteome</keyword>
<dbReference type="Proteomes" id="UP000759131">
    <property type="component" value="Unassembled WGS sequence"/>
</dbReference>
<dbReference type="InterPro" id="IPR013098">
    <property type="entry name" value="Ig_I-set"/>
</dbReference>
<dbReference type="GO" id="GO:0005886">
    <property type="term" value="C:plasma membrane"/>
    <property type="evidence" value="ECO:0007669"/>
    <property type="project" value="TreeGrafter"/>
</dbReference>
<organism evidence="7">
    <name type="scientific">Medioppia subpectinata</name>
    <dbReference type="NCBI Taxonomy" id="1979941"/>
    <lineage>
        <taxon>Eukaryota</taxon>
        <taxon>Metazoa</taxon>
        <taxon>Ecdysozoa</taxon>
        <taxon>Arthropoda</taxon>
        <taxon>Chelicerata</taxon>
        <taxon>Arachnida</taxon>
        <taxon>Acari</taxon>
        <taxon>Acariformes</taxon>
        <taxon>Sarcoptiformes</taxon>
        <taxon>Oribatida</taxon>
        <taxon>Brachypylina</taxon>
        <taxon>Oppioidea</taxon>
        <taxon>Oppiidae</taxon>
        <taxon>Medioppia</taxon>
    </lineage>
</organism>
<feature type="non-terminal residue" evidence="7">
    <location>
        <position position="1"/>
    </location>
</feature>
<dbReference type="InterPro" id="IPR003961">
    <property type="entry name" value="FN3_dom"/>
</dbReference>
<dbReference type="PANTHER" id="PTHR45080">
    <property type="entry name" value="CONTACTIN 5"/>
    <property type="match status" value="1"/>
</dbReference>
<sequence length="451" mass="49890">RVFTTMSTKAVLAFAAVLSAACVAAAQSQERPATNEPQFVSRGGKRVVKEGEDIDLDCEVHDLGEFVILWKFNKTQVLFAGNLRIHRDDRISRDDQKGSLRVKQFRPENAGEYSCQISTNPPKDIVYNVAVIGPPQIRAFPSQPLIAVQKNDSFALRCDAADVQRVEWRRTKVSAIATTLPLILMPFPQEDRVLAVGHEFVRERALPADTDVYECSAVNAIGQSSHAFKVQVLHEPEVRAVAARVHAPIGQRAHITCSISSEPSASVFWKKGNEKLNSNSDYRFETRNNATILFIKSVSREHYDNYTCFANNSLGAASAVVDVSGRPSAPRFTSAAVGGAHTRYLLEWSLESQSPISSYDLTFRRVDVADVWRTIQVQPSAQTTTDGVVERKETYLLENLTQDGNYEVTLAAHNEFGATTSHVFAFVTSAAAQHSSLFIAFIAIVIWCAFH</sequence>
<dbReference type="InterPro" id="IPR036179">
    <property type="entry name" value="Ig-like_dom_sf"/>
</dbReference>
<dbReference type="InterPro" id="IPR013783">
    <property type="entry name" value="Ig-like_fold"/>
</dbReference>
<evidence type="ECO:0000256" key="1">
    <source>
        <dbReference type="ARBA" id="ARBA00022737"/>
    </source>
</evidence>
<dbReference type="GO" id="GO:0043025">
    <property type="term" value="C:neuronal cell body"/>
    <property type="evidence" value="ECO:0007669"/>
    <property type="project" value="TreeGrafter"/>
</dbReference>
<dbReference type="InterPro" id="IPR036116">
    <property type="entry name" value="FN3_sf"/>
</dbReference>
<evidence type="ECO:0000256" key="3">
    <source>
        <dbReference type="SAM" id="Phobius"/>
    </source>
</evidence>
<dbReference type="InterPro" id="IPR003598">
    <property type="entry name" value="Ig_sub2"/>
</dbReference>
<dbReference type="GO" id="GO:0007156">
    <property type="term" value="P:homophilic cell adhesion via plasma membrane adhesion molecules"/>
    <property type="evidence" value="ECO:0007669"/>
    <property type="project" value="TreeGrafter"/>
</dbReference>
<dbReference type="GO" id="GO:0030424">
    <property type="term" value="C:axon"/>
    <property type="evidence" value="ECO:0007669"/>
    <property type="project" value="TreeGrafter"/>
</dbReference>
<gene>
    <name evidence="7" type="ORF">OSB1V03_LOCUS10992</name>
</gene>
<dbReference type="SMART" id="SM00409">
    <property type="entry name" value="IG"/>
    <property type="match status" value="3"/>
</dbReference>
<feature type="domain" description="Ig-like" evidence="5">
    <location>
        <begin position="135"/>
        <end position="231"/>
    </location>
</feature>
<feature type="chain" id="PRO_5036211710" description="Neural cell adhesion molecule l1" evidence="4">
    <location>
        <begin position="27"/>
        <end position="451"/>
    </location>
</feature>
<dbReference type="OrthoDB" id="6512051at2759"/>
<keyword evidence="4" id="KW-0732">Signal</keyword>
<accession>A0A7R9Q383</accession>
<dbReference type="PROSITE" id="PS50835">
    <property type="entry name" value="IG_LIKE"/>
    <property type="match status" value="3"/>
</dbReference>
<dbReference type="Pfam" id="PF07679">
    <property type="entry name" value="I-set"/>
    <property type="match status" value="2"/>
</dbReference>
<dbReference type="InterPro" id="IPR050958">
    <property type="entry name" value="Cell_Adh-Cytoskel_Orgn"/>
</dbReference>
<dbReference type="InterPro" id="IPR003599">
    <property type="entry name" value="Ig_sub"/>
</dbReference>
<dbReference type="Gene3D" id="2.60.40.10">
    <property type="entry name" value="Immunoglobulins"/>
    <property type="match status" value="4"/>
</dbReference>
<dbReference type="InterPro" id="IPR007110">
    <property type="entry name" value="Ig-like_dom"/>
</dbReference>
<dbReference type="CDD" id="cd00063">
    <property type="entry name" value="FN3"/>
    <property type="match status" value="1"/>
</dbReference>